<dbReference type="EMBL" id="KV878914">
    <property type="protein sequence ID" value="OJJ79948.1"/>
    <property type="molecule type" value="Genomic_DNA"/>
</dbReference>
<gene>
    <name evidence="1" type="ORF">ASPGLDRAFT_929541</name>
</gene>
<reference evidence="2" key="1">
    <citation type="journal article" date="2017" name="Genome Biol.">
        <title>Comparative genomics reveals high biological diversity and specific adaptations in the industrially and medically important fungal genus Aspergillus.</title>
        <authorList>
            <person name="de Vries R.P."/>
            <person name="Riley R."/>
            <person name="Wiebenga A."/>
            <person name="Aguilar-Osorio G."/>
            <person name="Amillis S."/>
            <person name="Uchima C.A."/>
            <person name="Anderluh G."/>
            <person name="Asadollahi M."/>
            <person name="Askin M."/>
            <person name="Barry K."/>
            <person name="Battaglia E."/>
            <person name="Bayram O."/>
            <person name="Benocci T."/>
            <person name="Braus-Stromeyer S.A."/>
            <person name="Caldana C."/>
            <person name="Canovas D."/>
            <person name="Cerqueira G.C."/>
            <person name="Chen F."/>
            <person name="Chen W."/>
            <person name="Choi C."/>
            <person name="Clum A."/>
            <person name="Dos Santos R.A."/>
            <person name="Damasio A.R."/>
            <person name="Diallinas G."/>
            <person name="Emri T."/>
            <person name="Fekete E."/>
            <person name="Flipphi M."/>
            <person name="Freyberg S."/>
            <person name="Gallo A."/>
            <person name="Gournas C."/>
            <person name="Habgood R."/>
            <person name="Hainaut M."/>
            <person name="Harispe M.L."/>
            <person name="Henrissat B."/>
            <person name="Hilden K.S."/>
            <person name="Hope R."/>
            <person name="Hossain A."/>
            <person name="Karabika E."/>
            <person name="Karaffa L."/>
            <person name="Karanyi Z."/>
            <person name="Krasevec N."/>
            <person name="Kuo A."/>
            <person name="Kusch H."/>
            <person name="LaButti K."/>
            <person name="Lagendijk E.L."/>
            <person name="Lapidus A."/>
            <person name="Levasseur A."/>
            <person name="Lindquist E."/>
            <person name="Lipzen A."/>
            <person name="Logrieco A.F."/>
            <person name="MacCabe A."/>
            <person name="Maekelae M.R."/>
            <person name="Malavazi I."/>
            <person name="Melin P."/>
            <person name="Meyer V."/>
            <person name="Mielnichuk N."/>
            <person name="Miskei M."/>
            <person name="Molnar A.P."/>
            <person name="Mule G."/>
            <person name="Ngan C.Y."/>
            <person name="Orejas M."/>
            <person name="Orosz E."/>
            <person name="Ouedraogo J.P."/>
            <person name="Overkamp K.M."/>
            <person name="Park H.-S."/>
            <person name="Perrone G."/>
            <person name="Piumi F."/>
            <person name="Punt P.J."/>
            <person name="Ram A.F."/>
            <person name="Ramon A."/>
            <person name="Rauscher S."/>
            <person name="Record E."/>
            <person name="Riano-Pachon D.M."/>
            <person name="Robert V."/>
            <person name="Roehrig J."/>
            <person name="Ruller R."/>
            <person name="Salamov A."/>
            <person name="Salih N.S."/>
            <person name="Samson R.A."/>
            <person name="Sandor E."/>
            <person name="Sanguinetti M."/>
            <person name="Schuetze T."/>
            <person name="Sepcic K."/>
            <person name="Shelest E."/>
            <person name="Sherlock G."/>
            <person name="Sophianopoulou V."/>
            <person name="Squina F.M."/>
            <person name="Sun H."/>
            <person name="Susca A."/>
            <person name="Todd R.B."/>
            <person name="Tsang A."/>
            <person name="Unkles S.E."/>
            <person name="van de Wiele N."/>
            <person name="van Rossen-Uffink D."/>
            <person name="Oliveira J.V."/>
            <person name="Vesth T.C."/>
            <person name="Visser J."/>
            <person name="Yu J.-H."/>
            <person name="Zhou M."/>
            <person name="Andersen M.R."/>
            <person name="Archer D.B."/>
            <person name="Baker S.E."/>
            <person name="Benoit I."/>
            <person name="Brakhage A.A."/>
            <person name="Braus G.H."/>
            <person name="Fischer R."/>
            <person name="Frisvad J.C."/>
            <person name="Goldman G.H."/>
            <person name="Houbraken J."/>
            <person name="Oakley B."/>
            <person name="Pocsi I."/>
            <person name="Scazzocchio C."/>
            <person name="Seiboth B."/>
            <person name="vanKuyk P.A."/>
            <person name="Wortman J."/>
            <person name="Dyer P.S."/>
            <person name="Grigoriev I.V."/>
        </authorList>
    </citation>
    <scope>NUCLEOTIDE SEQUENCE [LARGE SCALE GENOMIC DNA]</scope>
    <source>
        <strain evidence="2">CBS 516.65</strain>
    </source>
</reference>
<dbReference type="RefSeq" id="XP_022396646.1">
    <property type="nucleotide sequence ID" value="XM_022550530.1"/>
</dbReference>
<accession>A0A1L9V7N9</accession>
<dbReference type="SUPFAM" id="SSF51905">
    <property type="entry name" value="FAD/NAD(P)-binding domain"/>
    <property type="match status" value="1"/>
</dbReference>
<organism evidence="1 2">
    <name type="scientific">Aspergillus glaucus CBS 516.65</name>
    <dbReference type="NCBI Taxonomy" id="1160497"/>
    <lineage>
        <taxon>Eukaryota</taxon>
        <taxon>Fungi</taxon>
        <taxon>Dikarya</taxon>
        <taxon>Ascomycota</taxon>
        <taxon>Pezizomycotina</taxon>
        <taxon>Eurotiomycetes</taxon>
        <taxon>Eurotiomycetidae</taxon>
        <taxon>Eurotiales</taxon>
        <taxon>Aspergillaceae</taxon>
        <taxon>Aspergillus</taxon>
        <taxon>Aspergillus subgen. Aspergillus</taxon>
    </lineage>
</organism>
<name>A0A1L9V7N9_ASPGL</name>
<dbReference type="Proteomes" id="UP000184300">
    <property type="component" value="Unassembled WGS sequence"/>
</dbReference>
<dbReference type="STRING" id="1160497.A0A1L9V7N9"/>
<keyword evidence="2" id="KW-1185">Reference proteome</keyword>
<dbReference type="GeneID" id="34466790"/>
<protein>
    <submittedName>
        <fullName evidence="1">Uncharacterized protein</fullName>
    </submittedName>
</protein>
<sequence>MTVVPADPVQVHWVIRDKGPGTSWMAPPGSFLPNKQPVPSDQAASTRSMSLLNPCLNELPKTVSLVPCSNQWGWTIRIEGSWSRRLIQGSPLGRLWLRRLWESSARNMINAAQYDSDSKMQKLRPATNILDCGSAIGIANHANFWDTIRASNVHVHRSNISAISEGRDDAVVHLSNGERMHSVDLVVHATGWKPAVPVHFEPTSLGVSFGLPCQSPLSNKRSHDGADTRYWHGLDVATESRLRKIHKKDNSSVNERPIRRLLSLSSIPANSVASPGSRE</sequence>
<evidence type="ECO:0000313" key="1">
    <source>
        <dbReference type="EMBL" id="OJJ79948.1"/>
    </source>
</evidence>
<dbReference type="OrthoDB" id="2915840at2759"/>
<proteinExistence type="predicted"/>
<dbReference type="InterPro" id="IPR036188">
    <property type="entry name" value="FAD/NAD-bd_sf"/>
</dbReference>
<dbReference type="VEuPathDB" id="FungiDB:ASPGLDRAFT_929541"/>
<dbReference type="AlphaFoldDB" id="A0A1L9V7N9"/>
<evidence type="ECO:0000313" key="2">
    <source>
        <dbReference type="Proteomes" id="UP000184300"/>
    </source>
</evidence>